<reference evidence="2 3" key="2">
    <citation type="submission" date="2016-12" db="EMBL/GenBank/DDBJ databases">
        <title>Draft Genome Sequence of Cystobacter ferrugineus Strain Cbfe23.</title>
        <authorList>
            <person name="Akbar S."/>
            <person name="Dowd S.E."/>
            <person name="Stevens D.C."/>
        </authorList>
    </citation>
    <scope>NUCLEOTIDE SEQUENCE [LARGE SCALE GENOMIC DNA]</scope>
    <source>
        <strain evidence="2 3">Cbfe23</strain>
    </source>
</reference>
<dbReference type="OrthoDB" id="7756424at2"/>
<dbReference type="Proteomes" id="UP000182229">
    <property type="component" value="Unassembled WGS sequence"/>
</dbReference>
<dbReference type="STRING" id="83449.BON30_42615"/>
<dbReference type="InterPro" id="IPR025351">
    <property type="entry name" value="Pvc16_N"/>
</dbReference>
<proteinExistence type="predicted"/>
<feature type="domain" description="Pvc16 N-terminal" evidence="1">
    <location>
        <begin position="12"/>
        <end position="178"/>
    </location>
</feature>
<evidence type="ECO:0000313" key="2">
    <source>
        <dbReference type="EMBL" id="OJH34507.1"/>
    </source>
</evidence>
<dbReference type="Pfam" id="PF14065">
    <property type="entry name" value="Pvc16_N"/>
    <property type="match status" value="1"/>
</dbReference>
<protein>
    <recommendedName>
        <fullName evidence="1">Pvc16 N-terminal domain-containing protein</fullName>
    </recommendedName>
</protein>
<gene>
    <name evidence="2" type="ORF">BON30_42615</name>
</gene>
<dbReference type="EMBL" id="MPIN01000018">
    <property type="protein sequence ID" value="OJH34507.1"/>
    <property type="molecule type" value="Genomic_DNA"/>
</dbReference>
<evidence type="ECO:0000259" key="1">
    <source>
        <dbReference type="Pfam" id="PF14065"/>
    </source>
</evidence>
<dbReference type="AlphaFoldDB" id="A0A1L9AWY1"/>
<name>A0A1L9AWY1_9BACT</name>
<keyword evidence="3" id="KW-1185">Reference proteome</keyword>
<reference evidence="3" key="1">
    <citation type="submission" date="2016-11" db="EMBL/GenBank/DDBJ databases">
        <authorList>
            <person name="Shukria A."/>
            <person name="Stevens D.C."/>
        </authorList>
    </citation>
    <scope>NUCLEOTIDE SEQUENCE [LARGE SCALE GENOMIC DNA]</scope>
    <source>
        <strain evidence="3">Cbfe23</strain>
    </source>
</reference>
<comment type="caution">
    <text evidence="2">The sequence shown here is derived from an EMBL/GenBank/DDBJ whole genome shotgun (WGS) entry which is preliminary data.</text>
</comment>
<evidence type="ECO:0000313" key="3">
    <source>
        <dbReference type="Proteomes" id="UP000182229"/>
    </source>
</evidence>
<organism evidence="2 3">
    <name type="scientific">Cystobacter ferrugineus</name>
    <dbReference type="NCBI Taxonomy" id="83449"/>
    <lineage>
        <taxon>Bacteria</taxon>
        <taxon>Pseudomonadati</taxon>
        <taxon>Myxococcota</taxon>
        <taxon>Myxococcia</taxon>
        <taxon>Myxococcales</taxon>
        <taxon>Cystobacterineae</taxon>
        <taxon>Archangiaceae</taxon>
        <taxon>Cystobacter</taxon>
    </lineage>
</organism>
<dbReference type="RefSeq" id="WP_071904338.1">
    <property type="nucleotide sequence ID" value="NZ_MPIN01000018.1"/>
</dbReference>
<accession>A0A1L9AWY1</accession>
<sequence>MALFTSLSHAGEVLAHLVRKRLELGDGQVILGPPREEILDTSQHLRITLLWVNEAPSHRNDLSVRNPDGTLTPPPLSLTATFLFTTYGNTVSEELFGAYDLLGNVMRVFHNEPELTLPLPELSERGEGRLGITLVPLSPELVEKLFGPLQLKHRAFALYEVGPLRLKSLREALAASPVVVPGGVRLAGPVVRKKPVLRNVVPPVQAVGGRVRLDGFFPAAPTRVMVGTSRLEGGDIQVLEGSRAVLITLPPSLPEGTHPVTVSVDNVSSEPVLMRVISAGEATFDALPSLTHSKGTNLVLSGRALSGVVEVVAWPEAGVQSPGDVRTLALASPASEDQLTVSSSSLAPLAPRAYRLAARVGEYHFTPHILLEVVP</sequence>